<dbReference type="EMBL" id="CAJJDN010000028">
    <property type="protein sequence ID" value="CAD8071547.1"/>
    <property type="molecule type" value="Genomic_DNA"/>
</dbReference>
<evidence type="ECO:0000313" key="2">
    <source>
        <dbReference type="EMBL" id="CAD8071547.1"/>
    </source>
</evidence>
<gene>
    <name evidence="2" type="ORF">PSON_ATCC_30995.1.T0280114</name>
</gene>
<dbReference type="Proteomes" id="UP000692954">
    <property type="component" value="Unassembled WGS sequence"/>
</dbReference>
<reference evidence="2" key="1">
    <citation type="submission" date="2021-01" db="EMBL/GenBank/DDBJ databases">
        <authorList>
            <consortium name="Genoscope - CEA"/>
            <person name="William W."/>
        </authorList>
    </citation>
    <scope>NUCLEOTIDE SEQUENCE</scope>
</reference>
<organism evidence="2 3">
    <name type="scientific">Paramecium sonneborni</name>
    <dbReference type="NCBI Taxonomy" id="65129"/>
    <lineage>
        <taxon>Eukaryota</taxon>
        <taxon>Sar</taxon>
        <taxon>Alveolata</taxon>
        <taxon>Ciliophora</taxon>
        <taxon>Intramacronucleata</taxon>
        <taxon>Oligohymenophorea</taxon>
        <taxon>Peniculida</taxon>
        <taxon>Parameciidae</taxon>
        <taxon>Paramecium</taxon>
    </lineage>
</organism>
<proteinExistence type="predicted"/>
<protein>
    <submittedName>
        <fullName evidence="2">Uncharacterized protein</fullName>
    </submittedName>
</protein>
<accession>A0A8S1LVP8</accession>
<keyword evidence="3" id="KW-1185">Reference proteome</keyword>
<name>A0A8S1LVP8_9CILI</name>
<feature type="coiled-coil region" evidence="1">
    <location>
        <begin position="104"/>
        <end position="168"/>
    </location>
</feature>
<sequence length="249" mass="30489">MGVLKENKFRRTNKNSLGQIRNKVRYFRIDLQNLSLGQYRLLRRMFKDQNILQEIQRKKKTIKKPICDNNAIHILKNIIPFCIRQFECYLKTEEPKRQNIIDLIENVRNSKSNANQNQKKIQKLEIKELKEFIQNQEFVQKFSAFLRSQHYEEKYIDQNKRIKEERKQSYKIASKMVLEELNNPARQKFQRFISKKNNLEKLFFTEEQYLDQQKEHDFQIESEFIAIRKDNIDNYFNFFEEKQVFVESD</sequence>
<evidence type="ECO:0000313" key="3">
    <source>
        <dbReference type="Proteomes" id="UP000692954"/>
    </source>
</evidence>
<comment type="caution">
    <text evidence="2">The sequence shown here is derived from an EMBL/GenBank/DDBJ whole genome shotgun (WGS) entry which is preliminary data.</text>
</comment>
<evidence type="ECO:0000256" key="1">
    <source>
        <dbReference type="SAM" id="Coils"/>
    </source>
</evidence>
<keyword evidence="1" id="KW-0175">Coiled coil</keyword>
<dbReference type="AlphaFoldDB" id="A0A8S1LVP8"/>